<reference evidence="2 3" key="1">
    <citation type="submission" date="2016-10" db="EMBL/GenBank/DDBJ databases">
        <title>Paenibacillus species isolates.</title>
        <authorList>
            <person name="Beno S.M."/>
        </authorList>
    </citation>
    <scope>NUCLEOTIDE SEQUENCE [LARGE SCALE GENOMIC DNA]</scope>
    <source>
        <strain evidence="2 3">FSL H7-0744</strain>
    </source>
</reference>
<sequence length="75" mass="8630">MSKILKEALIYALIFITIPTVINLIFTPEDVAGLFDYGFWVGTGLFLTAFFIVFVLVFLVLLLKRTFRKSPEKRL</sequence>
<comment type="caution">
    <text evidence="2">The sequence shown here is derived from an EMBL/GenBank/DDBJ whole genome shotgun (WGS) entry which is preliminary data.</text>
</comment>
<gene>
    <name evidence="2" type="ORF">BSK56_20380</name>
</gene>
<dbReference type="RefSeq" id="WP_076112516.1">
    <property type="nucleotide sequence ID" value="NZ_MPTB01000027.1"/>
</dbReference>
<evidence type="ECO:0000313" key="2">
    <source>
        <dbReference type="EMBL" id="OMD45230.1"/>
    </source>
</evidence>
<evidence type="ECO:0000313" key="3">
    <source>
        <dbReference type="Proteomes" id="UP000187412"/>
    </source>
</evidence>
<name>A0ABX3H831_PAEBO</name>
<keyword evidence="1" id="KW-1133">Transmembrane helix</keyword>
<evidence type="ECO:0000256" key="1">
    <source>
        <dbReference type="SAM" id="Phobius"/>
    </source>
</evidence>
<proteinExistence type="predicted"/>
<keyword evidence="1" id="KW-0472">Membrane</keyword>
<keyword evidence="3" id="KW-1185">Reference proteome</keyword>
<dbReference type="EMBL" id="MPTB01000027">
    <property type="protein sequence ID" value="OMD45230.1"/>
    <property type="molecule type" value="Genomic_DNA"/>
</dbReference>
<feature type="transmembrane region" description="Helical" evidence="1">
    <location>
        <begin position="9"/>
        <end position="26"/>
    </location>
</feature>
<keyword evidence="1" id="KW-0812">Transmembrane</keyword>
<protein>
    <submittedName>
        <fullName evidence="2">Uncharacterized protein</fullName>
    </submittedName>
</protein>
<feature type="transmembrane region" description="Helical" evidence="1">
    <location>
        <begin position="38"/>
        <end position="63"/>
    </location>
</feature>
<organism evidence="2 3">
    <name type="scientific">Paenibacillus borealis</name>
    <dbReference type="NCBI Taxonomy" id="160799"/>
    <lineage>
        <taxon>Bacteria</taxon>
        <taxon>Bacillati</taxon>
        <taxon>Bacillota</taxon>
        <taxon>Bacilli</taxon>
        <taxon>Bacillales</taxon>
        <taxon>Paenibacillaceae</taxon>
        <taxon>Paenibacillus</taxon>
    </lineage>
</organism>
<dbReference type="Proteomes" id="UP000187412">
    <property type="component" value="Unassembled WGS sequence"/>
</dbReference>
<accession>A0ABX3H831</accession>